<keyword evidence="2" id="KW-0808">Transferase</keyword>
<dbReference type="EMBL" id="BEXD01003960">
    <property type="protein sequence ID" value="GBC04677.1"/>
    <property type="molecule type" value="Genomic_DNA"/>
</dbReference>
<dbReference type="Proteomes" id="UP000247702">
    <property type="component" value="Unassembled WGS sequence"/>
</dbReference>
<dbReference type="Proteomes" id="UP000615446">
    <property type="component" value="Unassembled WGS sequence"/>
</dbReference>
<evidence type="ECO:0000313" key="1">
    <source>
        <dbReference type="EMBL" id="GBC04677.1"/>
    </source>
</evidence>
<gene>
    <name evidence="2" type="ORF">RCL2_001499700</name>
    <name evidence="1" type="ORF">RclHR1_05800004</name>
</gene>
<dbReference type="OrthoDB" id="3205772at2759"/>
<dbReference type="EMBL" id="BLAL01000175">
    <property type="protein sequence ID" value="GES88033.1"/>
    <property type="molecule type" value="Genomic_DNA"/>
</dbReference>
<proteinExistence type="predicted"/>
<sequence length="119" mass="14068">MWEFTSGIPPFNDRAHDHLLIYDICKNECSEIIENTPRCYVDLMKRCWASNRPIIAELENEISETNKDGDHKYQVSDINGKLYNVMLEFIKAEQTKYSYYYTTSFTSMLYIQVATLLKF</sequence>
<evidence type="ECO:0000313" key="2">
    <source>
        <dbReference type="EMBL" id="GES88033.1"/>
    </source>
</evidence>
<keyword evidence="2" id="KW-0418">Kinase</keyword>
<protein>
    <submittedName>
        <fullName evidence="2">Kinase-like domain-containing protein</fullName>
    </submittedName>
</protein>
<dbReference type="GO" id="GO:0016301">
    <property type="term" value="F:kinase activity"/>
    <property type="evidence" value="ECO:0007669"/>
    <property type="project" value="UniProtKB-KW"/>
</dbReference>
<dbReference type="Gene3D" id="1.10.510.10">
    <property type="entry name" value="Transferase(Phosphotransferase) domain 1"/>
    <property type="match status" value="1"/>
</dbReference>
<accession>A0A2Z6SGF6</accession>
<comment type="caution">
    <text evidence="1">The sequence shown here is derived from an EMBL/GenBank/DDBJ whole genome shotgun (WGS) entry which is preliminary data.</text>
</comment>
<name>A0A2Z6SGF6_9GLOM</name>
<reference evidence="1 3" key="1">
    <citation type="submission" date="2017-11" db="EMBL/GenBank/DDBJ databases">
        <title>The genome of Rhizophagus clarus HR1 reveals common genetic basis of auxotrophy among arbuscular mycorrhizal fungi.</title>
        <authorList>
            <person name="Kobayashi Y."/>
        </authorList>
    </citation>
    <scope>NUCLEOTIDE SEQUENCE [LARGE SCALE GENOMIC DNA]</scope>
    <source>
        <strain evidence="1 3">HR1</strain>
    </source>
</reference>
<keyword evidence="3" id="KW-1185">Reference proteome</keyword>
<organism evidence="1 3">
    <name type="scientific">Rhizophagus clarus</name>
    <dbReference type="NCBI Taxonomy" id="94130"/>
    <lineage>
        <taxon>Eukaryota</taxon>
        <taxon>Fungi</taxon>
        <taxon>Fungi incertae sedis</taxon>
        <taxon>Mucoromycota</taxon>
        <taxon>Glomeromycotina</taxon>
        <taxon>Glomeromycetes</taxon>
        <taxon>Glomerales</taxon>
        <taxon>Glomeraceae</taxon>
        <taxon>Rhizophagus</taxon>
    </lineage>
</organism>
<reference evidence="2" key="2">
    <citation type="submission" date="2019-10" db="EMBL/GenBank/DDBJ databases">
        <title>Conservation and host-specific expression of non-tandemly repeated heterogenous ribosome RNA gene in arbuscular mycorrhizal fungi.</title>
        <authorList>
            <person name="Maeda T."/>
            <person name="Kobayashi Y."/>
            <person name="Nakagawa T."/>
            <person name="Ezawa T."/>
            <person name="Yamaguchi K."/>
            <person name="Bino T."/>
            <person name="Nishimoto Y."/>
            <person name="Shigenobu S."/>
            <person name="Kawaguchi M."/>
        </authorList>
    </citation>
    <scope>NUCLEOTIDE SEQUENCE</scope>
    <source>
        <strain evidence="2">HR1</strain>
    </source>
</reference>
<evidence type="ECO:0000313" key="3">
    <source>
        <dbReference type="Proteomes" id="UP000247702"/>
    </source>
</evidence>
<dbReference type="AlphaFoldDB" id="A0A2Z6SGF6"/>